<dbReference type="SUPFAM" id="SSF103515">
    <property type="entry name" value="Autotransporter"/>
    <property type="match status" value="1"/>
</dbReference>
<protein>
    <submittedName>
        <fullName evidence="2">Autotransporter outer membrane beta-barrel domain-containing protein</fullName>
    </submittedName>
</protein>
<dbReference type="EMBL" id="JAVIPQ010000115">
    <property type="protein sequence ID" value="MDQ9555133.1"/>
    <property type="molecule type" value="Genomic_DNA"/>
</dbReference>
<evidence type="ECO:0000259" key="1">
    <source>
        <dbReference type="PROSITE" id="PS51208"/>
    </source>
</evidence>
<comment type="caution">
    <text evidence="2">The sequence shown here is derived from an EMBL/GenBank/DDBJ whole genome shotgun (WGS) entry which is preliminary data.</text>
</comment>
<sequence>ADDWRLGVATGYTRTSLHGGYGSKADSDNYHLAAYGDKQFGALALRGGAGYTWHRIDTKRSVNYGMQSDRDTAKYSARTEQLFAEAGYSVQGEWLNLEPFVNLAYVNFENNGIAESGGAAALRGDKQHTDATVSTLGLRADTAWQVTPGTTVALRSELGWQHQYGSLERGTGLRFNGGNAPVVVDSVPVSR</sequence>
<dbReference type="Pfam" id="PF03797">
    <property type="entry name" value="Autotransporter"/>
    <property type="match status" value="1"/>
</dbReference>
<dbReference type="InterPro" id="IPR005546">
    <property type="entry name" value="Autotransporte_beta"/>
</dbReference>
<dbReference type="AlphaFoldDB" id="A0ABD5BF70"/>
<accession>A0ABD5BF70</accession>
<dbReference type="RefSeq" id="WP_309212894.1">
    <property type="nucleotide sequence ID" value="NZ_JAVIPQ010000115.1"/>
</dbReference>
<dbReference type="PROSITE" id="PS51208">
    <property type="entry name" value="AUTOTRANSPORTER"/>
    <property type="match status" value="1"/>
</dbReference>
<evidence type="ECO:0000313" key="3">
    <source>
        <dbReference type="Proteomes" id="UP001234811"/>
    </source>
</evidence>
<dbReference type="InterPro" id="IPR006315">
    <property type="entry name" value="OM_autotransptr_brl_dom"/>
</dbReference>
<organism evidence="2 3">
    <name type="scientific">Serratia marcescens</name>
    <dbReference type="NCBI Taxonomy" id="615"/>
    <lineage>
        <taxon>Bacteria</taxon>
        <taxon>Pseudomonadati</taxon>
        <taxon>Pseudomonadota</taxon>
        <taxon>Gammaproteobacteria</taxon>
        <taxon>Enterobacterales</taxon>
        <taxon>Yersiniaceae</taxon>
        <taxon>Serratia</taxon>
    </lineage>
</organism>
<feature type="non-terminal residue" evidence="2">
    <location>
        <position position="191"/>
    </location>
</feature>
<dbReference type="Proteomes" id="UP001234811">
    <property type="component" value="Unassembled WGS sequence"/>
</dbReference>
<name>A0ABD5BF70_SERMA</name>
<gene>
    <name evidence="2" type="ORF">RF091_06300</name>
</gene>
<dbReference type="SMART" id="SM00869">
    <property type="entry name" value="Autotransporter"/>
    <property type="match status" value="1"/>
</dbReference>
<reference evidence="2 3" key="1">
    <citation type="submission" date="2023-07" db="EMBL/GenBank/DDBJ databases">
        <title>Pathogens genome sequencing project 196.</title>
        <authorList>
            <person name="Cao X."/>
        </authorList>
    </citation>
    <scope>NUCLEOTIDE SEQUENCE [LARGE SCALE GENOMIC DNA]</scope>
    <source>
        <strain evidence="2 3">SM41</strain>
    </source>
</reference>
<dbReference type="NCBIfam" id="TIGR01414">
    <property type="entry name" value="autotrans_barl"/>
    <property type="match status" value="1"/>
</dbReference>
<evidence type="ECO:0000313" key="2">
    <source>
        <dbReference type="EMBL" id="MDQ9555133.1"/>
    </source>
</evidence>
<dbReference type="Gene3D" id="2.40.128.130">
    <property type="entry name" value="Autotransporter beta-domain"/>
    <property type="match status" value="1"/>
</dbReference>
<proteinExistence type="predicted"/>
<feature type="non-terminal residue" evidence="2">
    <location>
        <position position="1"/>
    </location>
</feature>
<dbReference type="InterPro" id="IPR036709">
    <property type="entry name" value="Autotransporte_beta_dom_sf"/>
</dbReference>
<feature type="domain" description="Autotransporter" evidence="1">
    <location>
        <begin position="1"/>
        <end position="191"/>
    </location>
</feature>